<evidence type="ECO:0000313" key="4">
    <source>
        <dbReference type="Proteomes" id="UP000297792"/>
    </source>
</evidence>
<gene>
    <name evidence="3" type="ORF">EJD98_25480</name>
</gene>
<evidence type="ECO:0000313" key="3">
    <source>
        <dbReference type="EMBL" id="TGB37904.1"/>
    </source>
</evidence>
<feature type="domain" description="DUF4326" evidence="2">
    <location>
        <begin position="15"/>
        <end position="128"/>
    </location>
</feature>
<feature type="compositionally biased region" description="Basic and acidic residues" evidence="1">
    <location>
        <begin position="1"/>
        <end position="12"/>
    </location>
</feature>
<feature type="region of interest" description="Disordered" evidence="1">
    <location>
        <begin position="1"/>
        <end position="21"/>
    </location>
</feature>
<name>A0A4Z0HJP3_MYCPR</name>
<dbReference type="Proteomes" id="UP000297792">
    <property type="component" value="Unassembled WGS sequence"/>
</dbReference>
<organism evidence="3 4">
    <name type="scientific">Mycolicibacterium peregrinum</name>
    <name type="common">Mycobacterium peregrinum</name>
    <dbReference type="NCBI Taxonomy" id="43304"/>
    <lineage>
        <taxon>Bacteria</taxon>
        <taxon>Bacillati</taxon>
        <taxon>Actinomycetota</taxon>
        <taxon>Actinomycetes</taxon>
        <taxon>Mycobacteriales</taxon>
        <taxon>Mycobacteriaceae</taxon>
        <taxon>Mycolicibacterium</taxon>
    </lineage>
</organism>
<keyword evidence="4" id="KW-1185">Reference proteome</keyword>
<dbReference type="Pfam" id="PF14216">
    <property type="entry name" value="DUF4326"/>
    <property type="match status" value="1"/>
</dbReference>
<evidence type="ECO:0000256" key="1">
    <source>
        <dbReference type="SAM" id="MobiDB-lite"/>
    </source>
</evidence>
<accession>A0A4Z0HJP3</accession>
<proteinExistence type="predicted"/>
<dbReference type="RefSeq" id="WP_135361662.1">
    <property type="nucleotide sequence ID" value="NZ_RWJZ01000016.1"/>
</dbReference>
<dbReference type="InterPro" id="IPR025475">
    <property type="entry name" value="DUF4326"/>
</dbReference>
<protein>
    <submittedName>
        <fullName evidence="3">DUF4326 domain-containing protein</fullName>
    </submittedName>
</protein>
<evidence type="ECO:0000259" key="2">
    <source>
        <dbReference type="Pfam" id="PF14216"/>
    </source>
</evidence>
<dbReference type="EMBL" id="RWKA01000018">
    <property type="protein sequence ID" value="TGB37904.1"/>
    <property type="molecule type" value="Genomic_DNA"/>
</dbReference>
<comment type="caution">
    <text evidence="3">The sequence shown here is derived from an EMBL/GenBank/DDBJ whole genome shotgun (WGS) entry which is preliminary data.</text>
</comment>
<dbReference type="AlphaFoldDB" id="A0A4Z0HJP3"/>
<sequence>MPERVQRQRRAGEPGMTPGAIYVGRPSKWGNPWRIVVERHRGQTWHRVRHATEGRSAGSFVVPEYARRTATRAFYHDLIQGRLPFDEDDVTRDLAGHDLACWCPPAVLLPGGGRDWLGLQCHGDVLLEVANG</sequence>
<reference evidence="3 4" key="1">
    <citation type="submission" date="2018-12" db="EMBL/GenBank/DDBJ databases">
        <title>Draft genome sequences of Mycolicibacterium peregrinum isolated from a pig with lymphadenitis and from soil on the same Japanese pig farm.</title>
        <authorList>
            <person name="Komatsu T."/>
            <person name="Ohya K."/>
            <person name="Sawai K."/>
            <person name="Odoi J.O."/>
            <person name="Otsu K."/>
            <person name="Ota A."/>
            <person name="Ito T."/>
            <person name="Kawai M."/>
            <person name="Maruyama F."/>
        </authorList>
    </citation>
    <scope>NUCLEOTIDE SEQUENCE [LARGE SCALE GENOMIC DNA]</scope>
    <source>
        <strain evidence="3 4">138</strain>
    </source>
</reference>